<organism evidence="1 2">
    <name type="scientific">Lepraria neglecta</name>
    <dbReference type="NCBI Taxonomy" id="209136"/>
    <lineage>
        <taxon>Eukaryota</taxon>
        <taxon>Fungi</taxon>
        <taxon>Dikarya</taxon>
        <taxon>Ascomycota</taxon>
        <taxon>Pezizomycotina</taxon>
        <taxon>Lecanoromycetes</taxon>
        <taxon>OSLEUM clade</taxon>
        <taxon>Lecanoromycetidae</taxon>
        <taxon>Lecanorales</taxon>
        <taxon>Lecanorineae</taxon>
        <taxon>Stereocaulaceae</taxon>
        <taxon>Lepraria</taxon>
    </lineage>
</organism>
<proteinExistence type="predicted"/>
<gene>
    <name evidence="1" type="ORF">OEA41_010431</name>
</gene>
<dbReference type="EMBL" id="JASNWA010000011">
    <property type="protein sequence ID" value="KAK3167304.1"/>
    <property type="molecule type" value="Genomic_DNA"/>
</dbReference>
<dbReference type="AlphaFoldDB" id="A0AAE0DFA9"/>
<name>A0AAE0DFA9_9LECA</name>
<sequence>MSALEGNIDRIYAKFCRKLNMFMEQMYDAKSGLDKTFGAFNRVLRPGPLSGRRNEEVVRNRGNALAELQRNITDFRDDVVQQFEKNIARIATFLGIPTAPDEFDMNSPYRLRFDALFYRSRLIVLEESLRMLVALKDIRQTSQHTLLMTEGMRSMTISEAQVHLAALQNTIAECRSKDMKRLEAEFHLIQLCFHIVLKDAGVMSELEVDASLHKIWDLCHTYPDSAGLLANTYAAMKDHIRDVRRHTDLYSSRNVWWSWPRHTTGDLQHCKYGHPFSGTMWDSCLECGREVRKLATMDPNKLLKENDFVAAIKTQTLNGKSWRV</sequence>
<accession>A0AAE0DFA9</accession>
<dbReference type="Proteomes" id="UP001276659">
    <property type="component" value="Unassembled WGS sequence"/>
</dbReference>
<evidence type="ECO:0000313" key="1">
    <source>
        <dbReference type="EMBL" id="KAK3167304.1"/>
    </source>
</evidence>
<protein>
    <submittedName>
        <fullName evidence="1">Uncharacterized protein</fullName>
    </submittedName>
</protein>
<comment type="caution">
    <text evidence="1">The sequence shown here is derived from an EMBL/GenBank/DDBJ whole genome shotgun (WGS) entry which is preliminary data.</text>
</comment>
<evidence type="ECO:0000313" key="2">
    <source>
        <dbReference type="Proteomes" id="UP001276659"/>
    </source>
</evidence>
<reference evidence="1" key="1">
    <citation type="submission" date="2022-11" db="EMBL/GenBank/DDBJ databases">
        <title>Chromosomal genome sequence assembly and mating type (MAT) locus characterization of the leprose asexual lichenized fungus Lepraria neglecta (Nyl.) Erichsen.</title>
        <authorList>
            <person name="Allen J.L."/>
            <person name="Pfeffer B."/>
        </authorList>
    </citation>
    <scope>NUCLEOTIDE SEQUENCE</scope>
    <source>
        <strain evidence="1">Allen 5258</strain>
    </source>
</reference>
<keyword evidence="2" id="KW-1185">Reference proteome</keyword>